<evidence type="ECO:0000313" key="1">
    <source>
        <dbReference type="EnsemblMetazoa" id="XP_031788943"/>
    </source>
</evidence>
<sequence>MCVCVCVCKCICKYVFMQFRRSLTIMQSELHDIVKYRCANNENKNDDDFKKIKNMLKQSPHEISRYPVTVFQNTISPTNFSVAELAEKFLNDFEYVDLEKTSIPGLYVNLKKHKKVNSNVLSLLNQSEILRGEIEIDSSDKKSIIQAYEEAISNIVSKKRRLIYAMNISRVEDLNSYLDDLPHNISVELNKDLGHCSGINVPSYYVAGHQLFTDMHCEDSNLDSV</sequence>
<protein>
    <submittedName>
        <fullName evidence="1">Uncharacterized protein</fullName>
    </submittedName>
</protein>
<dbReference type="GeneID" id="100117633"/>
<dbReference type="AlphaFoldDB" id="A0A7M7QLY4"/>
<dbReference type="Proteomes" id="UP000002358">
    <property type="component" value="Unassembled WGS sequence"/>
</dbReference>
<keyword evidence="2" id="KW-1185">Reference proteome</keyword>
<evidence type="ECO:0000313" key="2">
    <source>
        <dbReference type="Proteomes" id="UP000002358"/>
    </source>
</evidence>
<reference evidence="1" key="1">
    <citation type="submission" date="2021-01" db="UniProtKB">
        <authorList>
            <consortium name="EnsemblMetazoa"/>
        </authorList>
    </citation>
    <scope>IDENTIFICATION</scope>
</reference>
<dbReference type="EnsemblMetazoa" id="XM_031933083">
    <property type="protein sequence ID" value="XP_031788943"/>
    <property type="gene ID" value="LOC100117633"/>
</dbReference>
<dbReference type="RefSeq" id="XP_031788943.1">
    <property type="nucleotide sequence ID" value="XM_031933083.1"/>
</dbReference>
<name>A0A7M7QLY4_NASVI</name>
<proteinExistence type="predicted"/>
<dbReference type="InParanoid" id="A0A7M7QLY4"/>
<accession>A0A7M7QLY4</accession>
<organism evidence="1 2">
    <name type="scientific">Nasonia vitripennis</name>
    <name type="common">Parasitic wasp</name>
    <dbReference type="NCBI Taxonomy" id="7425"/>
    <lineage>
        <taxon>Eukaryota</taxon>
        <taxon>Metazoa</taxon>
        <taxon>Ecdysozoa</taxon>
        <taxon>Arthropoda</taxon>
        <taxon>Hexapoda</taxon>
        <taxon>Insecta</taxon>
        <taxon>Pterygota</taxon>
        <taxon>Neoptera</taxon>
        <taxon>Endopterygota</taxon>
        <taxon>Hymenoptera</taxon>
        <taxon>Apocrita</taxon>
        <taxon>Proctotrupomorpha</taxon>
        <taxon>Chalcidoidea</taxon>
        <taxon>Pteromalidae</taxon>
        <taxon>Pteromalinae</taxon>
        <taxon>Nasonia</taxon>
    </lineage>
</organism>